<reference evidence="4" key="2">
    <citation type="journal article" date="2021" name="PeerJ">
        <title>Extensive microbial diversity within the chicken gut microbiome revealed by metagenomics and culture.</title>
        <authorList>
            <person name="Gilroy R."/>
            <person name="Ravi A."/>
            <person name="Getino M."/>
            <person name="Pursley I."/>
            <person name="Horton D.L."/>
            <person name="Alikhan N.F."/>
            <person name="Baker D."/>
            <person name="Gharbi K."/>
            <person name="Hall N."/>
            <person name="Watson M."/>
            <person name="Adriaenssens E.M."/>
            <person name="Foster-Nyarko E."/>
            <person name="Jarju S."/>
            <person name="Secka A."/>
            <person name="Antonio M."/>
            <person name="Oren A."/>
            <person name="Chaudhuri R.R."/>
            <person name="La Ragione R."/>
            <person name="Hildebrand F."/>
            <person name="Pallen M.J."/>
        </authorList>
    </citation>
    <scope>NUCLEOTIDE SEQUENCE</scope>
    <source>
        <strain evidence="4">17213</strain>
    </source>
</reference>
<dbReference type="Gene3D" id="2.40.50.100">
    <property type="match status" value="1"/>
</dbReference>
<comment type="subcellular location">
    <subcellularLocation>
        <location evidence="1">Cell envelope</location>
    </subcellularLocation>
</comment>
<dbReference type="EMBL" id="JADINH010000087">
    <property type="protein sequence ID" value="MBO8415544.1"/>
    <property type="molecule type" value="Genomic_DNA"/>
</dbReference>
<dbReference type="AlphaFoldDB" id="A0A9D9DBU2"/>
<evidence type="ECO:0000259" key="3">
    <source>
        <dbReference type="Pfam" id="PF25881"/>
    </source>
</evidence>
<dbReference type="Gene3D" id="2.40.30.170">
    <property type="match status" value="1"/>
</dbReference>
<reference evidence="4" key="1">
    <citation type="submission" date="2020-10" db="EMBL/GenBank/DDBJ databases">
        <authorList>
            <person name="Gilroy R."/>
        </authorList>
    </citation>
    <scope>NUCLEOTIDE SEQUENCE</scope>
    <source>
        <strain evidence="4">17213</strain>
    </source>
</reference>
<dbReference type="Proteomes" id="UP000823631">
    <property type="component" value="Unassembled WGS sequence"/>
</dbReference>
<sequence>MPAKKLAAAVIAAAAAAAAGALVYLNLAAEEGSRSYGFIDLRESALAFEISGRISALYADEGQHVQKGQLLAALDTQDLQHQLYVQQASCAVTAAELYKLEQGYRPELTAAAKAQVQKLSADLKLREAAAQRLEKLYRQKAASAQDRDDAVFSRDSAAAALQAQQAQLQQYQNGYEAADIEAKRRSLQQCRAQEQYLTYKIERQSRLYAPYSGLLRTRLMELGAMATVQSPVFYLSDVSEKKVRFYLPELEVSKVHPGEQVTVENAAGQRLRARVSAVSESAMFTPKNVQTEDLRPDLMYEVTALMADAHWLFRLGQAVTIYLDGGAGAGAGAGEGAGAGAGADAGALQH</sequence>
<dbReference type="InterPro" id="IPR050465">
    <property type="entry name" value="UPF0194_transport"/>
</dbReference>
<gene>
    <name evidence="4" type="ORF">IAB19_04070</name>
</gene>
<dbReference type="PANTHER" id="PTHR32347">
    <property type="entry name" value="EFFLUX SYSTEM COMPONENT YKNX-RELATED"/>
    <property type="match status" value="1"/>
</dbReference>
<dbReference type="GO" id="GO:0042597">
    <property type="term" value="C:periplasmic space"/>
    <property type="evidence" value="ECO:0007669"/>
    <property type="project" value="UniProtKB-SubCell"/>
</dbReference>
<keyword evidence="2" id="KW-0175">Coiled coil</keyword>
<name>A0A9D9DBU2_9GAMM</name>
<evidence type="ECO:0000313" key="5">
    <source>
        <dbReference type="Proteomes" id="UP000823631"/>
    </source>
</evidence>
<organism evidence="4 5">
    <name type="scientific">Candidatus Avisuccinivibrio stercorigallinarum</name>
    <dbReference type="NCBI Taxonomy" id="2840704"/>
    <lineage>
        <taxon>Bacteria</taxon>
        <taxon>Pseudomonadati</taxon>
        <taxon>Pseudomonadota</taxon>
        <taxon>Gammaproteobacteria</taxon>
        <taxon>Aeromonadales</taxon>
        <taxon>Succinivibrionaceae</taxon>
        <taxon>Succinivibrionaceae incertae sedis</taxon>
        <taxon>Candidatus Avisuccinivibrio</taxon>
    </lineage>
</organism>
<proteinExistence type="predicted"/>
<comment type="caution">
    <text evidence="4">The sequence shown here is derived from an EMBL/GenBank/DDBJ whole genome shotgun (WGS) entry which is preliminary data.</text>
</comment>
<evidence type="ECO:0000313" key="4">
    <source>
        <dbReference type="EMBL" id="MBO8415544.1"/>
    </source>
</evidence>
<feature type="domain" description="YbhG-like alpha-helical hairpin" evidence="3">
    <location>
        <begin position="74"/>
        <end position="194"/>
    </location>
</feature>
<protein>
    <submittedName>
        <fullName evidence="4">HlyD family efflux transporter periplasmic adaptor subunit</fullName>
    </submittedName>
</protein>
<dbReference type="Pfam" id="PF25881">
    <property type="entry name" value="HH_YBHG"/>
    <property type="match status" value="1"/>
</dbReference>
<accession>A0A9D9DBU2</accession>
<evidence type="ECO:0000256" key="1">
    <source>
        <dbReference type="ARBA" id="ARBA00004196"/>
    </source>
</evidence>
<dbReference type="PANTHER" id="PTHR32347:SF29">
    <property type="entry name" value="UPF0194 MEMBRANE PROTEIN YBHG"/>
    <property type="match status" value="1"/>
</dbReference>
<dbReference type="InterPro" id="IPR059052">
    <property type="entry name" value="HH_YbhG-like"/>
</dbReference>
<evidence type="ECO:0000256" key="2">
    <source>
        <dbReference type="ARBA" id="ARBA00023054"/>
    </source>
</evidence>